<dbReference type="EMBL" id="QGHV01000007">
    <property type="protein sequence ID" value="PWT38113.1"/>
    <property type="molecule type" value="Genomic_DNA"/>
</dbReference>
<dbReference type="Proteomes" id="UP000245735">
    <property type="component" value="Unassembled WGS sequence"/>
</dbReference>
<keyword evidence="1" id="KW-0812">Transmembrane</keyword>
<comment type="caution">
    <text evidence="2">The sequence shown here is derived from an EMBL/GenBank/DDBJ whole genome shotgun (WGS) entry which is preliminary data.</text>
</comment>
<evidence type="ECO:0000313" key="2">
    <source>
        <dbReference type="EMBL" id="PWT38113.1"/>
    </source>
</evidence>
<evidence type="ECO:0000313" key="3">
    <source>
        <dbReference type="Proteomes" id="UP000245735"/>
    </source>
</evidence>
<proteinExistence type="predicted"/>
<name>A0ABD6Y8E8_LIMRT</name>
<gene>
    <name evidence="2" type="ORF">DKZ35_01960</name>
</gene>
<protein>
    <submittedName>
        <fullName evidence="2">Uncharacterized protein</fullName>
    </submittedName>
</protein>
<accession>A0ABD6Y8E8</accession>
<organism evidence="2 3">
    <name type="scientific">Limosilactobacillus reuteri</name>
    <name type="common">Lactobacillus reuteri</name>
    <dbReference type="NCBI Taxonomy" id="1598"/>
    <lineage>
        <taxon>Bacteria</taxon>
        <taxon>Bacillati</taxon>
        <taxon>Bacillota</taxon>
        <taxon>Bacilli</taxon>
        <taxon>Lactobacillales</taxon>
        <taxon>Lactobacillaceae</taxon>
        <taxon>Limosilactobacillus</taxon>
    </lineage>
</organism>
<feature type="transmembrane region" description="Helical" evidence="1">
    <location>
        <begin position="12"/>
        <end position="31"/>
    </location>
</feature>
<evidence type="ECO:0000256" key="1">
    <source>
        <dbReference type="SAM" id="Phobius"/>
    </source>
</evidence>
<feature type="transmembrane region" description="Helical" evidence="1">
    <location>
        <begin position="37"/>
        <end position="59"/>
    </location>
</feature>
<dbReference type="AlphaFoldDB" id="A0ABD6Y8E8"/>
<reference evidence="3" key="1">
    <citation type="journal article" date="2018" name="Front. Microbiol.">
        <title>Comparative Genomics of the Herbivore Gut Symbiont Lactobacillus reuteri Reveals Genetic Diversity and Lifestyle Adaptation.</title>
        <authorList>
            <person name="Zhao J."/>
        </authorList>
    </citation>
    <scope>NUCLEOTIDE SEQUENCE [LARGE SCALE GENOMIC DNA]</scope>
    <source>
        <strain evidence="3">LR9</strain>
    </source>
</reference>
<keyword evidence="1" id="KW-0472">Membrane</keyword>
<keyword evidence="1" id="KW-1133">Transmembrane helix</keyword>
<sequence>MISRLKQGRFFNHLFGSNLILLIIIIFYNLLTYFIPLIKISITQIIFFFLIIDLFLIIFKILNFKNKLATGLK</sequence>